<evidence type="ECO:0000259" key="2">
    <source>
        <dbReference type="Pfam" id="PF18932"/>
    </source>
</evidence>
<dbReference type="Pfam" id="PF18932">
    <property type="entry name" value="DUF5681"/>
    <property type="match status" value="1"/>
</dbReference>
<dbReference type="InterPro" id="IPR043736">
    <property type="entry name" value="DUF5681"/>
</dbReference>
<keyword evidence="4" id="KW-1185">Reference proteome</keyword>
<accession>A0A7Y9K473</accession>
<sequence>MPEKPDYEVGYGKPPVHTRFQKGQSGNPKGRKKGSKNLNTLVLELLDERIAVNTPEGRRYVSRVEVLLRKLMELAGKGNARAIDQMLRHYANAQASPSTGSGVTEAEAVQDITDADLASLALLRDILLGDVATGEAGAS</sequence>
<protein>
    <recommendedName>
        <fullName evidence="2">DUF5681 domain-containing protein</fullName>
    </recommendedName>
</protein>
<evidence type="ECO:0000313" key="3">
    <source>
        <dbReference type="EMBL" id="NYD91714.1"/>
    </source>
</evidence>
<comment type="caution">
    <text evidence="3">The sequence shown here is derived from an EMBL/GenBank/DDBJ whole genome shotgun (WGS) entry which is preliminary data.</text>
</comment>
<evidence type="ECO:0000256" key="1">
    <source>
        <dbReference type="SAM" id="MobiDB-lite"/>
    </source>
</evidence>
<dbReference type="Proteomes" id="UP000517753">
    <property type="component" value="Unassembled WGS sequence"/>
</dbReference>
<feature type="region of interest" description="Disordered" evidence="1">
    <location>
        <begin position="1"/>
        <end position="36"/>
    </location>
</feature>
<organism evidence="3 4">
    <name type="scientific">Sphingomonas melonis</name>
    <dbReference type="NCBI Taxonomy" id="152682"/>
    <lineage>
        <taxon>Bacteria</taxon>
        <taxon>Pseudomonadati</taxon>
        <taxon>Pseudomonadota</taxon>
        <taxon>Alphaproteobacteria</taxon>
        <taxon>Sphingomonadales</taxon>
        <taxon>Sphingomonadaceae</taxon>
        <taxon>Sphingomonas</taxon>
    </lineage>
</organism>
<gene>
    <name evidence="3" type="ORF">HD841_003530</name>
</gene>
<dbReference type="AlphaFoldDB" id="A0A7Y9K473"/>
<feature type="domain" description="DUF5681" evidence="2">
    <location>
        <begin position="17"/>
        <end position="92"/>
    </location>
</feature>
<reference evidence="3 4" key="1">
    <citation type="submission" date="2020-08" db="EMBL/GenBank/DDBJ databases">
        <title>The Agave Microbiome: Exploring the role of microbial communities in plant adaptations to desert environments.</title>
        <authorList>
            <person name="Partida-Martinez L.P."/>
        </authorList>
    </citation>
    <scope>NUCLEOTIDE SEQUENCE [LARGE SCALE GENOMIC DNA]</scope>
    <source>
        <strain evidence="3 4">AS2.3</strain>
    </source>
</reference>
<name>A0A7Y9K473_9SPHN</name>
<evidence type="ECO:0000313" key="4">
    <source>
        <dbReference type="Proteomes" id="UP000517753"/>
    </source>
</evidence>
<proteinExistence type="predicted"/>
<dbReference type="EMBL" id="JACCBY010000006">
    <property type="protein sequence ID" value="NYD91714.1"/>
    <property type="molecule type" value="Genomic_DNA"/>
</dbReference>